<evidence type="ECO:0000313" key="7">
    <source>
        <dbReference type="EMBL" id="KAL3646272.1"/>
    </source>
</evidence>
<accession>A0ABD3DW46</accession>
<protein>
    <recommendedName>
        <fullName evidence="6">Cyclin-dependent kinase inhibitor domain-containing protein</fullName>
    </recommendedName>
</protein>
<feature type="compositionally biased region" description="Low complexity" evidence="5">
    <location>
        <begin position="43"/>
        <end position="61"/>
    </location>
</feature>
<evidence type="ECO:0000256" key="2">
    <source>
        <dbReference type="ARBA" id="ARBA00010274"/>
    </source>
</evidence>
<evidence type="ECO:0000256" key="4">
    <source>
        <dbReference type="ARBA" id="ARBA00023306"/>
    </source>
</evidence>
<sequence>MRQFEGSGEVAEMAARGRKRNFLLEESELSTSSFQRKTHRFAKTASPASSGSSEPAKGSPKFADLKENAVNVEREQMMPRSDGQVESGELESTARPPESNFRRRSTAEKIPTEDELENFFAAAEKNLQKRFIDKYNFDIVKDKPLEGRYEWVPVQLKP</sequence>
<comment type="subcellular location">
    <subcellularLocation>
        <location evidence="1">Nucleus</location>
        <location evidence="1">Nucleoplasm</location>
    </subcellularLocation>
</comment>
<feature type="domain" description="Cyclin-dependent kinase inhibitor" evidence="6">
    <location>
        <begin position="109"/>
        <end position="154"/>
    </location>
</feature>
<dbReference type="InterPro" id="IPR003175">
    <property type="entry name" value="CDI_dom"/>
</dbReference>
<evidence type="ECO:0000256" key="3">
    <source>
        <dbReference type="ARBA" id="ARBA00023013"/>
    </source>
</evidence>
<gene>
    <name evidence="7" type="ORF">CASFOL_011452</name>
</gene>
<dbReference type="InterPro" id="IPR044275">
    <property type="entry name" value="KRP"/>
</dbReference>
<dbReference type="GO" id="GO:0004860">
    <property type="term" value="F:protein kinase inhibitor activity"/>
    <property type="evidence" value="ECO:0007669"/>
    <property type="project" value="UniProtKB-KW"/>
</dbReference>
<evidence type="ECO:0000256" key="5">
    <source>
        <dbReference type="SAM" id="MobiDB-lite"/>
    </source>
</evidence>
<evidence type="ECO:0000313" key="8">
    <source>
        <dbReference type="Proteomes" id="UP001632038"/>
    </source>
</evidence>
<evidence type="ECO:0000259" key="6">
    <source>
        <dbReference type="Pfam" id="PF02234"/>
    </source>
</evidence>
<organism evidence="7 8">
    <name type="scientific">Castilleja foliolosa</name>
    <dbReference type="NCBI Taxonomy" id="1961234"/>
    <lineage>
        <taxon>Eukaryota</taxon>
        <taxon>Viridiplantae</taxon>
        <taxon>Streptophyta</taxon>
        <taxon>Embryophyta</taxon>
        <taxon>Tracheophyta</taxon>
        <taxon>Spermatophyta</taxon>
        <taxon>Magnoliopsida</taxon>
        <taxon>eudicotyledons</taxon>
        <taxon>Gunneridae</taxon>
        <taxon>Pentapetalae</taxon>
        <taxon>asterids</taxon>
        <taxon>lamiids</taxon>
        <taxon>Lamiales</taxon>
        <taxon>Orobanchaceae</taxon>
        <taxon>Pedicularideae</taxon>
        <taxon>Castillejinae</taxon>
        <taxon>Castilleja</taxon>
    </lineage>
</organism>
<keyword evidence="8" id="KW-1185">Reference proteome</keyword>
<comment type="similarity">
    <text evidence="2">Belongs to the CDI family. ICK/KRP subfamily.</text>
</comment>
<dbReference type="EMBL" id="JAVIJP010000013">
    <property type="protein sequence ID" value="KAL3646272.1"/>
    <property type="molecule type" value="Genomic_DNA"/>
</dbReference>
<dbReference type="GO" id="GO:0005654">
    <property type="term" value="C:nucleoplasm"/>
    <property type="evidence" value="ECO:0007669"/>
    <property type="project" value="UniProtKB-SubCell"/>
</dbReference>
<comment type="caution">
    <text evidence="7">The sequence shown here is derived from an EMBL/GenBank/DDBJ whole genome shotgun (WGS) entry which is preliminary data.</text>
</comment>
<feature type="compositionally biased region" description="Basic and acidic residues" evidence="5">
    <location>
        <begin position="63"/>
        <end position="77"/>
    </location>
</feature>
<dbReference type="InterPro" id="IPR044898">
    <property type="entry name" value="CDI_dom_sf"/>
</dbReference>
<dbReference type="Gene3D" id="4.10.365.10">
    <property type="entry name" value="p27"/>
    <property type="match status" value="1"/>
</dbReference>
<feature type="region of interest" description="Disordered" evidence="5">
    <location>
        <begin position="1"/>
        <end position="109"/>
    </location>
</feature>
<name>A0ABD3DW46_9LAMI</name>
<dbReference type="PANTHER" id="PTHR46776">
    <property type="entry name" value="CYCLIN-DEPENDENT KINASE INHIBITOR 4-RELATED"/>
    <property type="match status" value="1"/>
</dbReference>
<proteinExistence type="inferred from homology"/>
<reference evidence="8" key="1">
    <citation type="journal article" date="2024" name="IScience">
        <title>Strigolactones Initiate the Formation of Haustorium-like Structures in Castilleja.</title>
        <authorList>
            <person name="Buerger M."/>
            <person name="Peterson D."/>
            <person name="Chory J."/>
        </authorList>
    </citation>
    <scope>NUCLEOTIDE SEQUENCE [LARGE SCALE GENOMIC DNA]</scope>
</reference>
<dbReference type="Proteomes" id="UP001632038">
    <property type="component" value="Unassembled WGS sequence"/>
</dbReference>
<keyword evidence="4" id="KW-0131">Cell cycle</keyword>
<keyword evidence="3" id="KW-0649">Protein kinase inhibitor</keyword>
<dbReference type="Pfam" id="PF02234">
    <property type="entry name" value="CDI"/>
    <property type="match status" value="1"/>
</dbReference>
<evidence type="ECO:0000256" key="1">
    <source>
        <dbReference type="ARBA" id="ARBA00004642"/>
    </source>
</evidence>
<dbReference type="AlphaFoldDB" id="A0ABD3DW46"/>